<evidence type="ECO:0000313" key="1">
    <source>
        <dbReference type="EMBL" id="KAA5543627.1"/>
    </source>
</evidence>
<dbReference type="AlphaFoldDB" id="A0A5M6D7X7"/>
<protein>
    <submittedName>
        <fullName evidence="1">BBP7 family outer membrane beta-barrel protein</fullName>
    </submittedName>
</protein>
<accession>A0A5M6D7X7</accession>
<dbReference type="Pfam" id="PF07585">
    <property type="entry name" value="BBP7"/>
    <property type="match status" value="1"/>
</dbReference>
<comment type="caution">
    <text evidence="1">The sequence shown here is derived from an EMBL/GenBank/DDBJ whole genome shotgun (WGS) entry which is preliminary data.</text>
</comment>
<proteinExistence type="predicted"/>
<gene>
    <name evidence="1" type="ORF">FYK55_10480</name>
</gene>
<reference evidence="1 2" key="1">
    <citation type="submission" date="2019-08" db="EMBL/GenBank/DDBJ databases">
        <authorList>
            <person name="Dhanesh K."/>
            <person name="Kumar G."/>
            <person name="Sasikala C."/>
            <person name="Venkata Ramana C."/>
        </authorList>
    </citation>
    <scope>NUCLEOTIDE SEQUENCE [LARGE SCALE GENOMIC DNA]</scope>
    <source>
        <strain evidence="1 2">JC645</strain>
    </source>
</reference>
<organism evidence="1 2">
    <name type="scientific">Roseiconus nitratireducens</name>
    <dbReference type="NCBI Taxonomy" id="2605748"/>
    <lineage>
        <taxon>Bacteria</taxon>
        <taxon>Pseudomonadati</taxon>
        <taxon>Planctomycetota</taxon>
        <taxon>Planctomycetia</taxon>
        <taxon>Pirellulales</taxon>
        <taxon>Pirellulaceae</taxon>
        <taxon>Roseiconus</taxon>
    </lineage>
</organism>
<name>A0A5M6D7X7_9BACT</name>
<sequence>MRLTTVLSPNYMWLGIPAWRNRPHWLGRTSPHCQAAVTAETFAMHRMIRNMANPYRLLHDPDRTARSSAAALRRHLIPVITVIGTAMALLAAEPASAQSRVSQANYDFDASGFVVPAGMPPLASPSQVMPVGYNAGGCASGACDSMPMMMGMGGGYQPAQSMQVCGTCGSGSGCGCHSLLGGGGLLEKWRQHGGTPCLFCRGAGCTACRELPFGYCGSVLAGCLDCLKPYEGASLCNQRWYDLSVEALIMDRELGGSVPGVVTTRGIDGDPVLSLGDIDSSDLQGGVRVSAAMIFGVGSNLELTYMGGNEWSGGAAAVSDSPNLYSFISDYGTNPSGGFDDTDRSLRQSLDAESSFHSAELNYRRRTMFPYCRFQSSWLVGLRYLRYDDSLLYQTTGLDNDTVNGNLPRFFSSLSDTENNLFGPQAGFDFWWNVYPGISMGLGWKGAWVQNDVDRRVTLRANSIPTGQFIDETPVFVARSEFAEEGDRKGTFISDFELKMVYRFAHSWTFRTSYFAIAVDDIAYGGLDPNTQPLTLTGAVAPPRIAYDDLVLQGFTVGLEYLW</sequence>
<dbReference type="InterPro" id="IPR011446">
    <property type="entry name" value="BBP7"/>
</dbReference>
<dbReference type="Proteomes" id="UP000324479">
    <property type="component" value="Unassembled WGS sequence"/>
</dbReference>
<keyword evidence="2" id="KW-1185">Reference proteome</keyword>
<dbReference type="EMBL" id="VWOX01000005">
    <property type="protein sequence ID" value="KAA5543627.1"/>
    <property type="molecule type" value="Genomic_DNA"/>
</dbReference>
<evidence type="ECO:0000313" key="2">
    <source>
        <dbReference type="Proteomes" id="UP000324479"/>
    </source>
</evidence>